<keyword evidence="1" id="KW-0812">Transmembrane</keyword>
<feature type="transmembrane region" description="Helical" evidence="1">
    <location>
        <begin position="12"/>
        <end position="33"/>
    </location>
</feature>
<keyword evidence="1" id="KW-0472">Membrane</keyword>
<dbReference type="Proteomes" id="UP000013049">
    <property type="component" value="Unassembled WGS sequence"/>
</dbReference>
<name>N8WAV0_9GAMM</name>
<dbReference type="eggNOG" id="ENOG5031S07">
    <property type="taxonomic scope" value="Bacteria"/>
</dbReference>
<dbReference type="AlphaFoldDB" id="N8WAV0"/>
<comment type="caution">
    <text evidence="2">The sequence shown here is derived from an EMBL/GenBank/DDBJ whole genome shotgun (WGS) entry which is preliminary data.</text>
</comment>
<feature type="transmembrane region" description="Helical" evidence="1">
    <location>
        <begin position="45"/>
        <end position="66"/>
    </location>
</feature>
<keyword evidence="1" id="KW-1133">Transmembrane helix</keyword>
<dbReference type="EMBL" id="APPC01000018">
    <property type="protein sequence ID" value="ENU92049.1"/>
    <property type="molecule type" value="Genomic_DNA"/>
</dbReference>
<sequence>MINNSTIFNDVHFYFFVCLVPIFLTLALYARIYVESFSKSSKNRLALFIIFMLSAIISFGLANLFIPSGFQ</sequence>
<proteinExistence type="predicted"/>
<gene>
    <name evidence="2" type="ORF">F971_03142</name>
</gene>
<protein>
    <submittedName>
        <fullName evidence="2">Uncharacterized protein</fullName>
    </submittedName>
</protein>
<evidence type="ECO:0000256" key="1">
    <source>
        <dbReference type="SAM" id="Phobius"/>
    </source>
</evidence>
<dbReference type="HOGENOM" id="CLU_2730787_0_0_6"/>
<accession>N8WAV0</accession>
<reference evidence="2 3" key="1">
    <citation type="submission" date="2013-02" db="EMBL/GenBank/DDBJ databases">
        <title>The Genome Sequence of Acinetobacter sp. NIPH 758.</title>
        <authorList>
            <consortium name="The Broad Institute Genome Sequencing Platform"/>
            <consortium name="The Broad Institute Genome Sequencing Center for Infectious Disease"/>
            <person name="Cerqueira G."/>
            <person name="Feldgarden M."/>
            <person name="Courvalin P."/>
            <person name="Perichon B."/>
            <person name="Grillot-Courvalin C."/>
            <person name="Clermont D."/>
            <person name="Rocha E."/>
            <person name="Yoon E.-J."/>
            <person name="Nemec A."/>
            <person name="Walker B."/>
            <person name="Young S.K."/>
            <person name="Zeng Q."/>
            <person name="Gargeya S."/>
            <person name="Fitzgerald M."/>
            <person name="Haas B."/>
            <person name="Abouelleil A."/>
            <person name="Alvarado L."/>
            <person name="Arachchi H.M."/>
            <person name="Berlin A.M."/>
            <person name="Chapman S.B."/>
            <person name="Dewar J."/>
            <person name="Goldberg J."/>
            <person name="Griggs A."/>
            <person name="Gujja S."/>
            <person name="Hansen M."/>
            <person name="Howarth C."/>
            <person name="Imamovic A."/>
            <person name="Larimer J."/>
            <person name="McCowan C."/>
            <person name="Murphy C."/>
            <person name="Neiman D."/>
            <person name="Pearson M."/>
            <person name="Priest M."/>
            <person name="Roberts A."/>
            <person name="Saif S."/>
            <person name="Shea T."/>
            <person name="Sisk P."/>
            <person name="Sykes S."/>
            <person name="Wortman J."/>
            <person name="Nusbaum C."/>
            <person name="Birren B."/>
        </authorList>
    </citation>
    <scope>NUCLEOTIDE SEQUENCE [LARGE SCALE GENOMIC DNA]</scope>
    <source>
        <strain evidence="2 3">NIPH 758</strain>
    </source>
</reference>
<evidence type="ECO:0000313" key="3">
    <source>
        <dbReference type="Proteomes" id="UP000013049"/>
    </source>
</evidence>
<evidence type="ECO:0000313" key="2">
    <source>
        <dbReference type="EMBL" id="ENU92049.1"/>
    </source>
</evidence>
<organism evidence="2 3">
    <name type="scientific">Acinetobacter vivianii</name>
    <dbReference type="NCBI Taxonomy" id="1776742"/>
    <lineage>
        <taxon>Bacteria</taxon>
        <taxon>Pseudomonadati</taxon>
        <taxon>Pseudomonadota</taxon>
        <taxon>Gammaproteobacteria</taxon>
        <taxon>Moraxellales</taxon>
        <taxon>Moraxellaceae</taxon>
        <taxon>Acinetobacter</taxon>
    </lineage>
</organism>